<gene>
    <name evidence="1" type="ORF">GRJ2_000143200</name>
</gene>
<reference evidence="1 2" key="1">
    <citation type="submission" date="2024-06" db="EMBL/GenBank/DDBJ databases">
        <title>The draft genome of Grus japonensis, version 3.</title>
        <authorList>
            <person name="Nabeshima K."/>
            <person name="Suzuki S."/>
            <person name="Onuma M."/>
        </authorList>
    </citation>
    <scope>NUCLEOTIDE SEQUENCE [LARGE SCALE GENOMIC DNA]</scope>
    <source>
        <strain evidence="1 2">451A</strain>
    </source>
</reference>
<comment type="caution">
    <text evidence="1">The sequence shown here is derived from an EMBL/GenBank/DDBJ whole genome shotgun (WGS) entry which is preliminary data.</text>
</comment>
<accession>A0ABC9VUB0</accession>
<organism evidence="1 2">
    <name type="scientific">Grus japonensis</name>
    <name type="common">Japanese crane</name>
    <name type="synonym">Red-crowned crane</name>
    <dbReference type="NCBI Taxonomy" id="30415"/>
    <lineage>
        <taxon>Eukaryota</taxon>
        <taxon>Metazoa</taxon>
        <taxon>Chordata</taxon>
        <taxon>Craniata</taxon>
        <taxon>Vertebrata</taxon>
        <taxon>Euteleostomi</taxon>
        <taxon>Archelosauria</taxon>
        <taxon>Archosauria</taxon>
        <taxon>Dinosauria</taxon>
        <taxon>Saurischia</taxon>
        <taxon>Theropoda</taxon>
        <taxon>Coelurosauria</taxon>
        <taxon>Aves</taxon>
        <taxon>Neognathae</taxon>
        <taxon>Neoaves</taxon>
        <taxon>Gruiformes</taxon>
        <taxon>Gruidae</taxon>
        <taxon>Grus</taxon>
    </lineage>
</organism>
<evidence type="ECO:0000313" key="1">
    <source>
        <dbReference type="EMBL" id="GAB0176780.1"/>
    </source>
</evidence>
<proteinExistence type="predicted"/>
<dbReference type="Proteomes" id="UP001623348">
    <property type="component" value="Unassembled WGS sequence"/>
</dbReference>
<protein>
    <submittedName>
        <fullName evidence="1">Uncharacterized protein</fullName>
    </submittedName>
</protein>
<dbReference type="EMBL" id="BAAFJT010000001">
    <property type="protein sequence ID" value="GAB0176780.1"/>
    <property type="molecule type" value="Genomic_DNA"/>
</dbReference>
<name>A0ABC9VUB0_GRUJA</name>
<dbReference type="AlphaFoldDB" id="A0ABC9VUB0"/>
<evidence type="ECO:0000313" key="2">
    <source>
        <dbReference type="Proteomes" id="UP001623348"/>
    </source>
</evidence>
<keyword evidence="2" id="KW-1185">Reference proteome</keyword>
<sequence length="72" mass="7123">MRRAAGSHPMDGEVGGTSCAGCYDKHCPSLATGAGVVVRAAAAEHPLGQEVSLPAEAALPVFLSTVCTAAPC</sequence>